<proteinExistence type="predicted"/>
<accession>A0AAV7NIW8</accession>
<organism evidence="1 2">
    <name type="scientific">Pleurodeles waltl</name>
    <name type="common">Iberian ribbed newt</name>
    <dbReference type="NCBI Taxonomy" id="8319"/>
    <lineage>
        <taxon>Eukaryota</taxon>
        <taxon>Metazoa</taxon>
        <taxon>Chordata</taxon>
        <taxon>Craniata</taxon>
        <taxon>Vertebrata</taxon>
        <taxon>Euteleostomi</taxon>
        <taxon>Amphibia</taxon>
        <taxon>Batrachia</taxon>
        <taxon>Caudata</taxon>
        <taxon>Salamandroidea</taxon>
        <taxon>Salamandridae</taxon>
        <taxon>Pleurodelinae</taxon>
        <taxon>Pleurodeles</taxon>
    </lineage>
</organism>
<dbReference type="EMBL" id="JANPWB010000012">
    <property type="protein sequence ID" value="KAJ1116048.1"/>
    <property type="molecule type" value="Genomic_DNA"/>
</dbReference>
<reference evidence="1" key="1">
    <citation type="journal article" date="2022" name="bioRxiv">
        <title>Sequencing and chromosome-scale assembly of the giantPleurodeles waltlgenome.</title>
        <authorList>
            <person name="Brown T."/>
            <person name="Elewa A."/>
            <person name="Iarovenko S."/>
            <person name="Subramanian E."/>
            <person name="Araus A.J."/>
            <person name="Petzold A."/>
            <person name="Susuki M."/>
            <person name="Suzuki K.-i.T."/>
            <person name="Hayashi T."/>
            <person name="Toyoda A."/>
            <person name="Oliveira C."/>
            <person name="Osipova E."/>
            <person name="Leigh N.D."/>
            <person name="Simon A."/>
            <person name="Yun M.H."/>
        </authorList>
    </citation>
    <scope>NUCLEOTIDE SEQUENCE</scope>
    <source>
        <strain evidence="1">20211129_DDA</strain>
        <tissue evidence="1">Liver</tissue>
    </source>
</reference>
<sequence length="67" mass="7524">MPLSLDDVLEAQDEDEWVVAIVDDVLEDKGVIFRFEMSKAVQSDDALRKVVEFVSNGWAKKGILTLV</sequence>
<comment type="caution">
    <text evidence="1">The sequence shown here is derived from an EMBL/GenBank/DDBJ whole genome shotgun (WGS) entry which is preliminary data.</text>
</comment>
<keyword evidence="2" id="KW-1185">Reference proteome</keyword>
<dbReference type="Proteomes" id="UP001066276">
    <property type="component" value="Chromosome 8"/>
</dbReference>
<evidence type="ECO:0000313" key="1">
    <source>
        <dbReference type="EMBL" id="KAJ1116048.1"/>
    </source>
</evidence>
<name>A0AAV7NIW8_PLEWA</name>
<protein>
    <submittedName>
        <fullName evidence="1">Uncharacterized protein</fullName>
    </submittedName>
</protein>
<dbReference type="AlphaFoldDB" id="A0AAV7NIW8"/>
<evidence type="ECO:0000313" key="2">
    <source>
        <dbReference type="Proteomes" id="UP001066276"/>
    </source>
</evidence>
<gene>
    <name evidence="1" type="ORF">NDU88_004267</name>
</gene>